<evidence type="ECO:0000313" key="5">
    <source>
        <dbReference type="Proteomes" id="UP001064489"/>
    </source>
</evidence>
<dbReference type="Proteomes" id="UP001064489">
    <property type="component" value="Chromosome 12"/>
</dbReference>
<keyword evidence="5" id="KW-1185">Reference proteome</keyword>
<reference evidence="4" key="1">
    <citation type="journal article" date="2022" name="Plant J.">
        <title>Strategies of tolerance reflected in two North American maple genomes.</title>
        <authorList>
            <person name="McEvoy S.L."/>
            <person name="Sezen U.U."/>
            <person name="Trouern-Trend A."/>
            <person name="McMahon S.M."/>
            <person name="Schaberg P.G."/>
            <person name="Yang J."/>
            <person name="Wegrzyn J.L."/>
            <person name="Swenson N.G."/>
        </authorList>
    </citation>
    <scope>NUCLEOTIDE SEQUENCE</scope>
    <source>
        <strain evidence="4">91603</strain>
    </source>
</reference>
<feature type="domain" description="GAG-pre-integrase" evidence="2">
    <location>
        <begin position="25"/>
        <end position="93"/>
    </location>
</feature>
<evidence type="ECO:0008006" key="6">
    <source>
        <dbReference type="Google" id="ProtNLM"/>
    </source>
</evidence>
<evidence type="ECO:0000313" key="4">
    <source>
        <dbReference type="EMBL" id="KAI9157330.1"/>
    </source>
</evidence>
<dbReference type="PANTHER" id="PTHR42648:SF28">
    <property type="entry name" value="TRANSPOSON-ENCODED PROTEIN WITH RIBONUCLEASE H-LIKE AND RETROVIRUS ZINC FINGER-LIKE DOMAINS"/>
    <property type="match status" value="1"/>
</dbReference>
<feature type="domain" description="Retroviral polymerase SH3-like" evidence="3">
    <location>
        <begin position="169"/>
        <end position="225"/>
    </location>
</feature>
<feature type="region of interest" description="Disordered" evidence="1">
    <location>
        <begin position="269"/>
        <end position="292"/>
    </location>
</feature>
<sequence>MEGGVLKVVRGAFLAMQSTRQRNSYFLDGYTVIGRAAVSSSSDDEASDTSLLWHMRLGHVGEKALQGLVKQGLLKGAKTGKLDFYEHCVIGKQTKVKFGTAIHHTKATLDYVHTDVWGPSKNASLGEALMYASHIVNRLPVSALDRKTPKEVWSGQLVSDYNRWHIFGCPTYFHVTESKLDPRAKKAVFVGFSEGVKGFRLWNSESKKIILSRDVTFDKSAMLKQTLRHTENENPNSLQQVKFEVPKKSEKAFPTVDGPDDQDEISVEVEDSTPLSEIRQQPESIATSRPKRDIRKPACYTDMVAYALLVTDVEAEEEGDDDDDDQTSGGCKNIGPELSAGQWPSLACNAETKWTALLNAVEAVSFSYLHSPEEITTGFDMEAIFVEILASRLHLSSLLKSASIRIKLPCLSTNKVVCGVNVWIISTFCNLKLPH</sequence>
<reference evidence="4" key="2">
    <citation type="submission" date="2023-02" db="EMBL/GenBank/DDBJ databases">
        <authorList>
            <person name="Swenson N.G."/>
            <person name="Wegrzyn J.L."/>
            <person name="Mcevoy S.L."/>
        </authorList>
    </citation>
    <scope>NUCLEOTIDE SEQUENCE</scope>
    <source>
        <strain evidence="4">91603</strain>
        <tissue evidence="4">Leaf</tissue>
    </source>
</reference>
<feature type="region of interest" description="Disordered" evidence="1">
    <location>
        <begin position="315"/>
        <end position="334"/>
    </location>
</feature>
<dbReference type="InterPro" id="IPR057670">
    <property type="entry name" value="SH3_retrovirus"/>
</dbReference>
<dbReference type="InterPro" id="IPR025724">
    <property type="entry name" value="GAG-pre-integrase_dom"/>
</dbReference>
<dbReference type="Pfam" id="PF25597">
    <property type="entry name" value="SH3_retrovirus"/>
    <property type="match status" value="1"/>
</dbReference>
<feature type="compositionally biased region" description="Polar residues" evidence="1">
    <location>
        <begin position="273"/>
        <end position="287"/>
    </location>
</feature>
<gene>
    <name evidence="4" type="ORF">LWI28_020741</name>
</gene>
<dbReference type="InterPro" id="IPR039537">
    <property type="entry name" value="Retrotran_Ty1/copia-like"/>
</dbReference>
<evidence type="ECO:0000259" key="2">
    <source>
        <dbReference type="Pfam" id="PF13976"/>
    </source>
</evidence>
<evidence type="ECO:0000259" key="3">
    <source>
        <dbReference type="Pfam" id="PF25597"/>
    </source>
</evidence>
<name>A0AAD5IA83_ACENE</name>
<organism evidence="4 5">
    <name type="scientific">Acer negundo</name>
    <name type="common">Box elder</name>
    <dbReference type="NCBI Taxonomy" id="4023"/>
    <lineage>
        <taxon>Eukaryota</taxon>
        <taxon>Viridiplantae</taxon>
        <taxon>Streptophyta</taxon>
        <taxon>Embryophyta</taxon>
        <taxon>Tracheophyta</taxon>
        <taxon>Spermatophyta</taxon>
        <taxon>Magnoliopsida</taxon>
        <taxon>eudicotyledons</taxon>
        <taxon>Gunneridae</taxon>
        <taxon>Pentapetalae</taxon>
        <taxon>rosids</taxon>
        <taxon>malvids</taxon>
        <taxon>Sapindales</taxon>
        <taxon>Sapindaceae</taxon>
        <taxon>Hippocastanoideae</taxon>
        <taxon>Acereae</taxon>
        <taxon>Acer</taxon>
    </lineage>
</organism>
<protein>
    <recommendedName>
        <fullName evidence="6">GAG-pre-integrase domain-containing protein</fullName>
    </recommendedName>
</protein>
<comment type="caution">
    <text evidence="4">The sequence shown here is derived from an EMBL/GenBank/DDBJ whole genome shotgun (WGS) entry which is preliminary data.</text>
</comment>
<dbReference type="AlphaFoldDB" id="A0AAD5IA83"/>
<feature type="compositionally biased region" description="Acidic residues" evidence="1">
    <location>
        <begin position="315"/>
        <end position="326"/>
    </location>
</feature>
<dbReference type="Pfam" id="PF13976">
    <property type="entry name" value="gag_pre-integrs"/>
    <property type="match status" value="1"/>
</dbReference>
<dbReference type="EMBL" id="JAJSOW010000107">
    <property type="protein sequence ID" value="KAI9157330.1"/>
    <property type="molecule type" value="Genomic_DNA"/>
</dbReference>
<dbReference type="PANTHER" id="PTHR42648">
    <property type="entry name" value="TRANSPOSASE, PUTATIVE-RELATED"/>
    <property type="match status" value="1"/>
</dbReference>
<proteinExistence type="predicted"/>
<accession>A0AAD5IA83</accession>
<evidence type="ECO:0000256" key="1">
    <source>
        <dbReference type="SAM" id="MobiDB-lite"/>
    </source>
</evidence>